<name>A0A8X6P3N8_NEPPI</name>
<keyword evidence="3" id="KW-1185">Reference proteome</keyword>
<dbReference type="AlphaFoldDB" id="A0A8X6P3N8"/>
<keyword evidence="2" id="KW-0547">Nucleotide-binding</keyword>
<reference evidence="2" key="1">
    <citation type="submission" date="2020-08" db="EMBL/GenBank/DDBJ databases">
        <title>Multicomponent nature underlies the extraordinary mechanical properties of spider dragline silk.</title>
        <authorList>
            <person name="Kono N."/>
            <person name="Nakamura H."/>
            <person name="Mori M."/>
            <person name="Yoshida Y."/>
            <person name="Ohtoshi R."/>
            <person name="Malay A.D."/>
            <person name="Moran D.A.P."/>
            <person name="Tomita M."/>
            <person name="Numata K."/>
            <person name="Arakawa K."/>
        </authorList>
    </citation>
    <scope>NUCLEOTIDE SEQUENCE</scope>
</reference>
<organism evidence="2 3">
    <name type="scientific">Nephila pilipes</name>
    <name type="common">Giant wood spider</name>
    <name type="synonym">Nephila maculata</name>
    <dbReference type="NCBI Taxonomy" id="299642"/>
    <lineage>
        <taxon>Eukaryota</taxon>
        <taxon>Metazoa</taxon>
        <taxon>Ecdysozoa</taxon>
        <taxon>Arthropoda</taxon>
        <taxon>Chelicerata</taxon>
        <taxon>Arachnida</taxon>
        <taxon>Araneae</taxon>
        <taxon>Araneomorphae</taxon>
        <taxon>Entelegynae</taxon>
        <taxon>Araneoidea</taxon>
        <taxon>Nephilidae</taxon>
        <taxon>Nephila</taxon>
    </lineage>
</organism>
<keyword evidence="2" id="KW-0347">Helicase</keyword>
<sequence>MGRPKLSPEEALQRKRESIRKSKQRPEAKERHRELERIRRAKKRAEREATRPRSNKNDRREKLREAKRKARADPVKRAHEELLRRKRRRRLAGLTDDVDKNPRLDTFASSIERLWDKTVSNYLMAISDGPDQRCICCDGLWFKESISSHSKLAFQDKKISADVIERIFPSDIDEGQFCSTCMSCILMDKVPPLAVSNRFKCPDQPTCLSAVND</sequence>
<gene>
    <name evidence="2" type="primary">AVEN_267640_1</name>
    <name evidence="2" type="ORF">NPIL_134851</name>
</gene>
<evidence type="ECO:0000256" key="1">
    <source>
        <dbReference type="SAM" id="MobiDB-lite"/>
    </source>
</evidence>
<dbReference type="GO" id="GO:0004386">
    <property type="term" value="F:helicase activity"/>
    <property type="evidence" value="ECO:0007669"/>
    <property type="project" value="UniProtKB-KW"/>
</dbReference>
<dbReference type="Proteomes" id="UP000887013">
    <property type="component" value="Unassembled WGS sequence"/>
</dbReference>
<keyword evidence="2" id="KW-0067">ATP-binding</keyword>
<dbReference type="EMBL" id="BMAW01065055">
    <property type="protein sequence ID" value="GFT48603.1"/>
    <property type="molecule type" value="Genomic_DNA"/>
</dbReference>
<protein>
    <submittedName>
        <fullName evidence="2">ATP-dependent DNA helicase</fullName>
    </submittedName>
</protein>
<feature type="compositionally biased region" description="Basic and acidic residues" evidence="1">
    <location>
        <begin position="45"/>
        <end position="64"/>
    </location>
</feature>
<comment type="caution">
    <text evidence="2">The sequence shown here is derived from an EMBL/GenBank/DDBJ whole genome shotgun (WGS) entry which is preliminary data.</text>
</comment>
<feature type="region of interest" description="Disordered" evidence="1">
    <location>
        <begin position="1"/>
        <end position="78"/>
    </location>
</feature>
<proteinExistence type="predicted"/>
<evidence type="ECO:0000313" key="3">
    <source>
        <dbReference type="Proteomes" id="UP000887013"/>
    </source>
</evidence>
<evidence type="ECO:0000313" key="2">
    <source>
        <dbReference type="EMBL" id="GFT48603.1"/>
    </source>
</evidence>
<dbReference type="OrthoDB" id="5988025at2759"/>
<feature type="compositionally biased region" description="Basic and acidic residues" evidence="1">
    <location>
        <begin position="1"/>
        <end position="38"/>
    </location>
</feature>
<keyword evidence="2" id="KW-0378">Hydrolase</keyword>
<accession>A0A8X6P3N8</accession>